<evidence type="ECO:0000256" key="1">
    <source>
        <dbReference type="ARBA" id="ARBA00004651"/>
    </source>
</evidence>
<evidence type="ECO:0000313" key="11">
    <source>
        <dbReference type="EMBL" id="MBC1521898.1"/>
    </source>
</evidence>
<dbReference type="InterPro" id="IPR029044">
    <property type="entry name" value="Nucleotide-diphossugar_trans"/>
</dbReference>
<dbReference type="EMBL" id="JAARRM010000003">
    <property type="protein sequence ID" value="MBC1521898.1"/>
    <property type="molecule type" value="Genomic_DNA"/>
</dbReference>
<keyword evidence="7 9" id="KW-0472">Membrane</keyword>
<evidence type="ECO:0000256" key="8">
    <source>
        <dbReference type="ARBA" id="ARBA00038152"/>
    </source>
</evidence>
<evidence type="ECO:0000313" key="12">
    <source>
        <dbReference type="Proteomes" id="UP000559885"/>
    </source>
</evidence>
<keyword evidence="3" id="KW-0328">Glycosyltransferase</keyword>
<reference evidence="11 12" key="1">
    <citation type="submission" date="2020-03" db="EMBL/GenBank/DDBJ databases">
        <title>Soil Listeria distribution.</title>
        <authorList>
            <person name="Liao J."/>
            <person name="Wiedmann M."/>
        </authorList>
    </citation>
    <scope>NUCLEOTIDE SEQUENCE [LARGE SCALE GENOMIC DNA]</scope>
    <source>
        <strain evidence="11 12">FSL L7-1507</strain>
    </source>
</reference>
<comment type="similarity">
    <text evidence="8">Belongs to the glycosyltransferase 2 family. GtrB subfamily.</text>
</comment>
<evidence type="ECO:0000256" key="6">
    <source>
        <dbReference type="ARBA" id="ARBA00022989"/>
    </source>
</evidence>
<sequence>MKLLTISVPAYNEETMIVPLYERIVEVMNEVKETYTFELLFINDGSKDGTLDQMKALHKKDNRVVFVDLSRNYGKEVAMAAGFDYAKGDALVTMDADLQHPPEVILEMLKLWELGYEDVYAKRNRREGETWLKKATSKMYYRILQKVARIPVLPDAGDFRLLDRRCIEALKQMRETNRYTKGLYSWIGFKKIEVTFDAAPRYDGQSKWNYQSLINLALEGITSYTTFPLRLSTYSGFIVSAAAFIYMIYLFIKTLLFGADTSGFPSLMIIILFLGGVQLISIGIIGEYLGRIFQEVKKRPLYFVESYNEDKETVNEKG</sequence>
<evidence type="ECO:0000259" key="10">
    <source>
        <dbReference type="Pfam" id="PF00535"/>
    </source>
</evidence>
<comment type="subcellular location">
    <subcellularLocation>
        <location evidence="1">Cell membrane</location>
        <topology evidence="1">Multi-pass membrane protein</topology>
    </subcellularLocation>
</comment>
<name>A0A841ZRJ1_9LIST</name>
<evidence type="ECO:0000256" key="5">
    <source>
        <dbReference type="ARBA" id="ARBA00022692"/>
    </source>
</evidence>
<keyword evidence="5 9" id="KW-0812">Transmembrane</keyword>
<evidence type="ECO:0000256" key="9">
    <source>
        <dbReference type="SAM" id="Phobius"/>
    </source>
</evidence>
<keyword evidence="6 9" id="KW-1133">Transmembrane helix</keyword>
<feature type="domain" description="Glycosyltransferase 2-like" evidence="10">
    <location>
        <begin position="6"/>
        <end position="168"/>
    </location>
</feature>
<evidence type="ECO:0000256" key="7">
    <source>
        <dbReference type="ARBA" id="ARBA00023136"/>
    </source>
</evidence>
<evidence type="ECO:0000256" key="3">
    <source>
        <dbReference type="ARBA" id="ARBA00022676"/>
    </source>
</evidence>
<keyword evidence="4 11" id="KW-0808">Transferase</keyword>
<feature type="transmembrane region" description="Helical" evidence="9">
    <location>
        <begin position="264"/>
        <end position="289"/>
    </location>
</feature>
<dbReference type="GO" id="GO:0005886">
    <property type="term" value="C:plasma membrane"/>
    <property type="evidence" value="ECO:0007669"/>
    <property type="project" value="UniProtKB-SubCell"/>
</dbReference>
<dbReference type="AlphaFoldDB" id="A0A841ZRJ1"/>
<keyword evidence="2" id="KW-1003">Cell membrane</keyword>
<evidence type="ECO:0000256" key="2">
    <source>
        <dbReference type="ARBA" id="ARBA00022475"/>
    </source>
</evidence>
<organism evidence="11 12">
    <name type="scientific">Listeria aquatica</name>
    <dbReference type="NCBI Taxonomy" id="1494960"/>
    <lineage>
        <taxon>Bacteria</taxon>
        <taxon>Bacillati</taxon>
        <taxon>Bacillota</taxon>
        <taxon>Bacilli</taxon>
        <taxon>Bacillales</taxon>
        <taxon>Listeriaceae</taxon>
        <taxon>Listeria</taxon>
    </lineage>
</organism>
<feature type="transmembrane region" description="Helical" evidence="9">
    <location>
        <begin position="231"/>
        <end position="252"/>
    </location>
</feature>
<accession>A0A841ZRJ1</accession>
<comment type="caution">
    <text evidence="11">The sequence shown here is derived from an EMBL/GenBank/DDBJ whole genome shotgun (WGS) entry which is preliminary data.</text>
</comment>
<gene>
    <name evidence="11" type="ORF">HB912_09575</name>
</gene>
<dbReference type="InterPro" id="IPR001173">
    <property type="entry name" value="Glyco_trans_2-like"/>
</dbReference>
<evidence type="ECO:0000256" key="4">
    <source>
        <dbReference type="ARBA" id="ARBA00022679"/>
    </source>
</evidence>
<proteinExistence type="inferred from homology"/>
<dbReference type="Proteomes" id="UP000559885">
    <property type="component" value="Unassembled WGS sequence"/>
</dbReference>
<dbReference type="Gene3D" id="3.90.550.10">
    <property type="entry name" value="Spore Coat Polysaccharide Biosynthesis Protein SpsA, Chain A"/>
    <property type="match status" value="1"/>
</dbReference>
<dbReference type="InterPro" id="IPR050256">
    <property type="entry name" value="Glycosyltransferase_2"/>
</dbReference>
<dbReference type="RefSeq" id="WP_185374101.1">
    <property type="nucleotide sequence ID" value="NZ_JAARRM010000003.1"/>
</dbReference>
<dbReference type="FunFam" id="3.90.550.10:FF:000079">
    <property type="entry name" value="Probable glycosyl transferase"/>
    <property type="match status" value="1"/>
</dbReference>
<dbReference type="GO" id="GO:0016757">
    <property type="term" value="F:glycosyltransferase activity"/>
    <property type="evidence" value="ECO:0007669"/>
    <property type="project" value="UniProtKB-KW"/>
</dbReference>
<dbReference type="Pfam" id="PF00535">
    <property type="entry name" value="Glycos_transf_2"/>
    <property type="match status" value="1"/>
</dbReference>
<dbReference type="PANTHER" id="PTHR48090:SF8">
    <property type="entry name" value="GLYCOSYLTRANSFERASE CSBB-RELATED"/>
    <property type="match status" value="1"/>
</dbReference>
<protein>
    <submittedName>
        <fullName evidence="11">Glycosyltransferase family 2 protein</fullName>
    </submittedName>
</protein>
<dbReference type="SUPFAM" id="SSF53448">
    <property type="entry name" value="Nucleotide-diphospho-sugar transferases"/>
    <property type="match status" value="1"/>
</dbReference>
<dbReference type="CDD" id="cd04187">
    <property type="entry name" value="DPM1_like_bac"/>
    <property type="match status" value="1"/>
</dbReference>
<dbReference type="PANTHER" id="PTHR48090">
    <property type="entry name" value="UNDECAPRENYL-PHOSPHATE 4-DEOXY-4-FORMAMIDO-L-ARABINOSE TRANSFERASE-RELATED"/>
    <property type="match status" value="1"/>
</dbReference>